<reference evidence="6 7" key="1">
    <citation type="submission" date="2019-06" db="EMBL/GenBank/DDBJ databases">
        <title>Rhizobium sp. CL12 isolated from roots of soybean.</title>
        <authorList>
            <person name="Wang C."/>
        </authorList>
    </citation>
    <scope>NUCLEOTIDE SEQUENCE [LARGE SCALE GENOMIC DNA]</scope>
    <source>
        <strain evidence="6 7">CL12</strain>
    </source>
</reference>
<organism evidence="6 7">
    <name type="scientific">Rhizobium glycinendophyticum</name>
    <dbReference type="NCBI Taxonomy" id="2589807"/>
    <lineage>
        <taxon>Bacteria</taxon>
        <taxon>Pseudomonadati</taxon>
        <taxon>Pseudomonadota</taxon>
        <taxon>Alphaproteobacteria</taxon>
        <taxon>Hyphomicrobiales</taxon>
        <taxon>Rhizobiaceae</taxon>
        <taxon>Rhizobium/Agrobacterium group</taxon>
        <taxon>Rhizobium</taxon>
    </lineage>
</organism>
<dbReference type="AlphaFoldDB" id="A0A504URK4"/>
<sequence length="411" mass="45352">MSSRTTGASVDNATLGSGHTSPPLTRAAALARLQDFAPRAGMEYARLRNLDMGPGRHKHVSSLSPALRRRLISEREVVSAVVSEHGPGASDKFISEVFWRTYWKGWLEQRPSVWTGYLKALAHEKQRLNHDSGRMTRFSQAANGRSGIDCFDAWATELQETGYLHNWARMQFSSIWIFTLGLPWELGAAHMFAHLVDADPAANTLSWRWVAGLHTKGKAYLADGERIRAMTQGRFSPQGLARRALLPAESIDIPAPSTPRPAALPKKGVSSLLLLTAEDLSLETLPQIDSLSIDAIALLPGDSEADGIALADALARARQKWPDAQVLGAFGAHELRSARDLRCRQIVTGFAPVGPIADRLIALRVDAEREGLPLTEHQRVWDVEAWPYCRKGFFTLKEKIPMLMSLSGDQR</sequence>
<dbReference type="InterPro" id="IPR002081">
    <property type="entry name" value="Cryptochrome/DNA_photolyase_1"/>
</dbReference>
<feature type="domain" description="Cryptochrome/DNA photolyase FAD-binding" evidence="5">
    <location>
        <begin position="93"/>
        <end position="225"/>
    </location>
</feature>
<dbReference type="InterPro" id="IPR005101">
    <property type="entry name" value="Cryptochr/Photolyase_FAD-bd"/>
</dbReference>
<comment type="cofactor">
    <cofactor evidence="3">
        <name>FAD</name>
        <dbReference type="ChEBI" id="CHEBI:57692"/>
    </cofactor>
    <text evidence="3">Binds 1 FAD per subunit.</text>
</comment>
<accession>A0A504URK4</accession>
<keyword evidence="6" id="KW-0456">Lyase</keyword>
<evidence type="ECO:0000256" key="1">
    <source>
        <dbReference type="ARBA" id="ARBA00022630"/>
    </source>
</evidence>
<dbReference type="GO" id="GO:0071949">
    <property type="term" value="F:FAD binding"/>
    <property type="evidence" value="ECO:0007669"/>
    <property type="project" value="TreeGrafter"/>
</dbReference>
<dbReference type="GO" id="GO:0003904">
    <property type="term" value="F:deoxyribodipyrimidine photo-lyase activity"/>
    <property type="evidence" value="ECO:0007669"/>
    <property type="project" value="TreeGrafter"/>
</dbReference>
<dbReference type="Gene3D" id="1.10.579.10">
    <property type="entry name" value="DNA Cyclobutane Dipyrimidine Photolyase, subunit A, domain 3"/>
    <property type="match status" value="1"/>
</dbReference>
<dbReference type="Gene3D" id="1.25.40.80">
    <property type="match status" value="1"/>
</dbReference>
<dbReference type="GO" id="GO:0009416">
    <property type="term" value="P:response to light stimulus"/>
    <property type="evidence" value="ECO:0007669"/>
    <property type="project" value="TreeGrafter"/>
</dbReference>
<keyword evidence="2 3" id="KW-0274">FAD</keyword>
<feature type="binding site" evidence="3">
    <location>
        <position position="93"/>
    </location>
    <ligand>
        <name>FAD</name>
        <dbReference type="ChEBI" id="CHEBI:57692"/>
    </ligand>
</feature>
<feature type="binding site" evidence="3">
    <location>
        <position position="44"/>
    </location>
    <ligand>
        <name>FAD</name>
        <dbReference type="ChEBI" id="CHEBI:57692"/>
    </ligand>
</feature>
<evidence type="ECO:0000313" key="7">
    <source>
        <dbReference type="Proteomes" id="UP000316429"/>
    </source>
</evidence>
<name>A0A504URK4_9HYPH</name>
<dbReference type="OrthoDB" id="9772484at2"/>
<dbReference type="SUPFAM" id="SSF48173">
    <property type="entry name" value="Cryptochrome/photolyase FAD-binding domain"/>
    <property type="match status" value="1"/>
</dbReference>
<proteinExistence type="predicted"/>
<protein>
    <submittedName>
        <fullName evidence="6">Deoxyribodipyrimidine photolyase</fullName>
    </submittedName>
</protein>
<evidence type="ECO:0000259" key="5">
    <source>
        <dbReference type="Pfam" id="PF03441"/>
    </source>
</evidence>
<dbReference type="PANTHER" id="PTHR11455:SF9">
    <property type="entry name" value="CRYPTOCHROME CIRCADIAN CLOCK 5 ISOFORM X1"/>
    <property type="match status" value="1"/>
</dbReference>
<evidence type="ECO:0000313" key="6">
    <source>
        <dbReference type="EMBL" id="TPP09371.1"/>
    </source>
</evidence>
<dbReference type="GO" id="GO:0003677">
    <property type="term" value="F:DNA binding"/>
    <property type="evidence" value="ECO:0007669"/>
    <property type="project" value="TreeGrafter"/>
</dbReference>
<evidence type="ECO:0000256" key="4">
    <source>
        <dbReference type="SAM" id="MobiDB-lite"/>
    </source>
</evidence>
<dbReference type="PANTHER" id="PTHR11455">
    <property type="entry name" value="CRYPTOCHROME"/>
    <property type="match status" value="1"/>
</dbReference>
<keyword evidence="7" id="KW-1185">Reference proteome</keyword>
<dbReference type="Pfam" id="PF03441">
    <property type="entry name" value="FAD_binding_7"/>
    <property type="match status" value="1"/>
</dbReference>
<keyword evidence="1 3" id="KW-0285">Flavoprotein</keyword>
<feature type="binding site" evidence="3">
    <location>
        <begin position="197"/>
        <end position="199"/>
    </location>
    <ligand>
        <name>FAD</name>
        <dbReference type="ChEBI" id="CHEBI:57692"/>
    </ligand>
</feature>
<dbReference type="Proteomes" id="UP000316429">
    <property type="component" value="Unassembled WGS sequence"/>
</dbReference>
<gene>
    <name evidence="6" type="ORF">FJQ55_00350</name>
</gene>
<feature type="region of interest" description="Disordered" evidence="4">
    <location>
        <begin position="1"/>
        <end position="21"/>
    </location>
</feature>
<evidence type="ECO:0000256" key="3">
    <source>
        <dbReference type="PIRSR" id="PIRSR602081-1"/>
    </source>
</evidence>
<comment type="caution">
    <text evidence="6">The sequence shown here is derived from an EMBL/GenBank/DDBJ whole genome shotgun (WGS) entry which is preliminary data.</text>
</comment>
<dbReference type="InterPro" id="IPR036134">
    <property type="entry name" value="Crypto/Photolyase_FAD-like_sf"/>
</dbReference>
<dbReference type="EMBL" id="VFYP01000001">
    <property type="protein sequence ID" value="TPP09371.1"/>
    <property type="molecule type" value="Genomic_DNA"/>
</dbReference>
<evidence type="ECO:0000256" key="2">
    <source>
        <dbReference type="ARBA" id="ARBA00022827"/>
    </source>
</evidence>